<dbReference type="Proteomes" id="UP000799118">
    <property type="component" value="Unassembled WGS sequence"/>
</dbReference>
<keyword evidence="2" id="KW-1185">Reference proteome</keyword>
<dbReference type="OrthoDB" id="3266451at2759"/>
<name>A0A6A4GWD8_9AGAR</name>
<dbReference type="EMBL" id="ML769682">
    <property type="protein sequence ID" value="KAE9389786.1"/>
    <property type="molecule type" value="Genomic_DNA"/>
</dbReference>
<evidence type="ECO:0000313" key="1">
    <source>
        <dbReference type="EMBL" id="KAE9389786.1"/>
    </source>
</evidence>
<sequence>MYIPSPSQTISLFYISSLIPTIVHTRKWLSLNRTSNFTLRLDLEFDGINDLLHSESGPLDSARVAETISLIGNSTVEGVPVLKQVQSLVAPVRKLPNEVLMSIFNLVSQENLLREDRESSFSSDLWPDGEHGLTIVPALVLSGVCSRWRQISLSYSALWSRMTLVLLQVYITDDTKASLLTMVKLYINRSRTSLLRLRIGMAEDYPDELAPHPALFLLGRTTKRWHYLTFIGRSSPSPTRRRMSELNSELLVA</sequence>
<accession>A0A6A4GWD8</accession>
<proteinExistence type="predicted"/>
<evidence type="ECO:0000313" key="2">
    <source>
        <dbReference type="Proteomes" id="UP000799118"/>
    </source>
</evidence>
<reference evidence="1" key="1">
    <citation type="journal article" date="2019" name="Environ. Microbiol.">
        <title>Fungal ecological strategies reflected in gene transcription - a case study of two litter decomposers.</title>
        <authorList>
            <person name="Barbi F."/>
            <person name="Kohler A."/>
            <person name="Barry K."/>
            <person name="Baskaran P."/>
            <person name="Daum C."/>
            <person name="Fauchery L."/>
            <person name="Ihrmark K."/>
            <person name="Kuo A."/>
            <person name="LaButti K."/>
            <person name="Lipzen A."/>
            <person name="Morin E."/>
            <person name="Grigoriev I.V."/>
            <person name="Henrissat B."/>
            <person name="Lindahl B."/>
            <person name="Martin F."/>
        </authorList>
    </citation>
    <scope>NUCLEOTIDE SEQUENCE</scope>
    <source>
        <strain evidence="1">JB14</strain>
    </source>
</reference>
<organism evidence="1 2">
    <name type="scientific">Gymnopus androsaceus JB14</name>
    <dbReference type="NCBI Taxonomy" id="1447944"/>
    <lineage>
        <taxon>Eukaryota</taxon>
        <taxon>Fungi</taxon>
        <taxon>Dikarya</taxon>
        <taxon>Basidiomycota</taxon>
        <taxon>Agaricomycotina</taxon>
        <taxon>Agaricomycetes</taxon>
        <taxon>Agaricomycetidae</taxon>
        <taxon>Agaricales</taxon>
        <taxon>Marasmiineae</taxon>
        <taxon>Omphalotaceae</taxon>
        <taxon>Gymnopus</taxon>
    </lineage>
</organism>
<dbReference type="AlphaFoldDB" id="A0A6A4GWD8"/>
<gene>
    <name evidence="1" type="ORF">BT96DRAFT_1002887</name>
</gene>
<protein>
    <submittedName>
        <fullName evidence="1">Uncharacterized protein</fullName>
    </submittedName>
</protein>